<gene>
    <name evidence="5" type="ORF">H8D96_02700</name>
</gene>
<dbReference type="InterPro" id="IPR036291">
    <property type="entry name" value="NAD(P)-bd_dom_sf"/>
</dbReference>
<dbReference type="Pfam" id="PF08240">
    <property type="entry name" value="ADH_N"/>
    <property type="match status" value="1"/>
</dbReference>
<dbReference type="GO" id="GO:0046872">
    <property type="term" value="F:metal ion binding"/>
    <property type="evidence" value="ECO:0007669"/>
    <property type="project" value="UniProtKB-KW"/>
</dbReference>
<evidence type="ECO:0000313" key="6">
    <source>
        <dbReference type="Proteomes" id="UP000605201"/>
    </source>
</evidence>
<dbReference type="InterPro" id="IPR013149">
    <property type="entry name" value="ADH-like_C"/>
</dbReference>
<dbReference type="SMART" id="SM00829">
    <property type="entry name" value="PKS_ER"/>
    <property type="match status" value="1"/>
</dbReference>
<feature type="domain" description="Enoyl reductase (ER)" evidence="4">
    <location>
        <begin position="7"/>
        <end position="328"/>
    </location>
</feature>
<evidence type="ECO:0000256" key="3">
    <source>
        <dbReference type="ARBA" id="ARBA00023002"/>
    </source>
</evidence>
<evidence type="ECO:0000256" key="2">
    <source>
        <dbReference type="ARBA" id="ARBA00022833"/>
    </source>
</evidence>
<dbReference type="InterPro" id="IPR050129">
    <property type="entry name" value="Zn_alcohol_dh"/>
</dbReference>
<dbReference type="PANTHER" id="PTHR43401:SF2">
    <property type="entry name" value="L-THREONINE 3-DEHYDROGENASE"/>
    <property type="match status" value="1"/>
</dbReference>
<keyword evidence="1" id="KW-0479">Metal-binding</keyword>
<dbReference type="Gene3D" id="3.90.180.10">
    <property type="entry name" value="Medium-chain alcohol dehydrogenases, catalytic domain"/>
    <property type="match status" value="1"/>
</dbReference>
<dbReference type="InterPro" id="IPR020843">
    <property type="entry name" value="ER"/>
</dbReference>
<evidence type="ECO:0000259" key="4">
    <source>
        <dbReference type="SMART" id="SM00829"/>
    </source>
</evidence>
<protein>
    <submittedName>
        <fullName evidence="5">Alcohol dehydrogenase catalytic domain-containing protein</fullName>
    </submittedName>
</protein>
<dbReference type="PANTHER" id="PTHR43401">
    <property type="entry name" value="L-THREONINE 3-DEHYDROGENASE"/>
    <property type="match status" value="1"/>
</dbReference>
<accession>A0A8J6TPQ7</accession>
<evidence type="ECO:0000313" key="5">
    <source>
        <dbReference type="EMBL" id="MBC8430807.1"/>
    </source>
</evidence>
<dbReference type="Pfam" id="PF00107">
    <property type="entry name" value="ADH_zinc_N"/>
    <property type="match status" value="1"/>
</dbReference>
<reference evidence="5 6" key="1">
    <citation type="submission" date="2020-08" db="EMBL/GenBank/DDBJ databases">
        <title>Bridging the membrane lipid divide: bacteria of the FCB group superphylum have the potential to synthesize archaeal ether lipids.</title>
        <authorList>
            <person name="Villanueva L."/>
            <person name="Von Meijenfeldt F.A.B."/>
            <person name="Westbye A.B."/>
            <person name="Yadav S."/>
            <person name="Hopmans E.C."/>
            <person name="Dutilh B.E."/>
            <person name="Sinninghe Damste J.S."/>
        </authorList>
    </citation>
    <scope>NUCLEOTIDE SEQUENCE [LARGE SCALE GENOMIC DNA]</scope>
    <source>
        <strain evidence="5">NIOZ-UU17</strain>
    </source>
</reference>
<evidence type="ECO:0000256" key="1">
    <source>
        <dbReference type="ARBA" id="ARBA00022723"/>
    </source>
</evidence>
<sequence>MKALVYTDTKQIIYRDEPDPVPAPGDVLMKVEATGICGSDMHAYHGKDPRRVPPLILGHEVAGSLVSGPDAGRRVVINPLITCGQCESCDTGRSNLCDARELIGMRLAGAYAEYVTIPSRNIIHMPDSMSAVHASITEPAATALHALNLAREASNRPLAELNTLIIGGGAVGFLAALFLRGYGCNRLVISETNPLRRESLVAHAGCRVHDPINDPALENDAYDLVIDAVGGGVTRKPAMAAVKTGGILVHIGLMDTEGVFDIRKLTLFEVKLLGVYCYTPADVRAAVQAIESGLLGDLNWVETRPLSEGAQAFQDLDEGRTAAAKIVLIP</sequence>
<dbReference type="EMBL" id="JACNIG010000085">
    <property type="protein sequence ID" value="MBC8430807.1"/>
    <property type="molecule type" value="Genomic_DNA"/>
</dbReference>
<dbReference type="Gene3D" id="3.40.50.720">
    <property type="entry name" value="NAD(P)-binding Rossmann-like Domain"/>
    <property type="match status" value="1"/>
</dbReference>
<keyword evidence="3" id="KW-0560">Oxidoreductase</keyword>
<keyword evidence="2" id="KW-0862">Zinc</keyword>
<dbReference type="GO" id="GO:0016491">
    <property type="term" value="F:oxidoreductase activity"/>
    <property type="evidence" value="ECO:0007669"/>
    <property type="project" value="UniProtKB-KW"/>
</dbReference>
<dbReference type="SUPFAM" id="SSF50129">
    <property type="entry name" value="GroES-like"/>
    <property type="match status" value="1"/>
</dbReference>
<comment type="caution">
    <text evidence="5">The sequence shown here is derived from an EMBL/GenBank/DDBJ whole genome shotgun (WGS) entry which is preliminary data.</text>
</comment>
<name>A0A8J6TPQ7_9BACT</name>
<dbReference type="AlphaFoldDB" id="A0A8J6TPQ7"/>
<dbReference type="InterPro" id="IPR013154">
    <property type="entry name" value="ADH-like_N"/>
</dbReference>
<proteinExistence type="predicted"/>
<dbReference type="SUPFAM" id="SSF51735">
    <property type="entry name" value="NAD(P)-binding Rossmann-fold domains"/>
    <property type="match status" value="1"/>
</dbReference>
<organism evidence="5 6">
    <name type="scientific">Candidatus Desulfatibia vada</name>
    <dbReference type="NCBI Taxonomy" id="2841696"/>
    <lineage>
        <taxon>Bacteria</taxon>
        <taxon>Pseudomonadati</taxon>
        <taxon>Thermodesulfobacteriota</taxon>
        <taxon>Desulfobacteria</taxon>
        <taxon>Desulfobacterales</taxon>
        <taxon>Desulfobacterales incertae sedis</taxon>
        <taxon>Candidatus Desulfatibia</taxon>
    </lineage>
</organism>
<dbReference type="Proteomes" id="UP000605201">
    <property type="component" value="Unassembled WGS sequence"/>
</dbReference>
<dbReference type="InterPro" id="IPR011032">
    <property type="entry name" value="GroES-like_sf"/>
</dbReference>